<sequence length="63" mass="7245">MSNELSDFAEQIIQFEKKKHLADNDVAFGNQLSVERIHNIKAMATKPTNDEINALTKFMRSHK</sequence>
<dbReference type="AlphaFoldDB" id="A0A5P1X2K4"/>
<dbReference type="Proteomes" id="UP000325295">
    <property type="component" value="Chromosome"/>
</dbReference>
<keyword evidence="2" id="KW-1185">Reference proteome</keyword>
<dbReference type="EMBL" id="CP043939">
    <property type="protein sequence ID" value="QER66568.1"/>
    <property type="molecule type" value="Genomic_DNA"/>
</dbReference>
<dbReference type="KEGG" id="lnn:F0161_00900"/>
<proteinExistence type="predicted"/>
<evidence type="ECO:0000313" key="2">
    <source>
        <dbReference type="Proteomes" id="UP000325295"/>
    </source>
</evidence>
<evidence type="ECO:0000313" key="1">
    <source>
        <dbReference type="EMBL" id="QER66568.1"/>
    </source>
</evidence>
<organism evidence="1 2">
    <name type="scientific">Paucilactobacillus nenjiangensis</name>
    <dbReference type="NCBI Taxonomy" id="1296540"/>
    <lineage>
        <taxon>Bacteria</taxon>
        <taxon>Bacillati</taxon>
        <taxon>Bacillota</taxon>
        <taxon>Bacilli</taxon>
        <taxon>Lactobacillales</taxon>
        <taxon>Lactobacillaceae</taxon>
        <taxon>Paucilactobacillus</taxon>
    </lineage>
</organism>
<name>A0A5P1X2K4_9LACO</name>
<dbReference type="RefSeq" id="WP_150203207.1">
    <property type="nucleotide sequence ID" value="NZ_CAUQTN010000008.1"/>
</dbReference>
<dbReference type="OrthoDB" id="2246554at2"/>
<accession>A0A5P1X2K4</accession>
<reference evidence="1 2" key="1">
    <citation type="submission" date="2019-09" db="EMBL/GenBank/DDBJ databases">
        <title>Complete Genome Sequence of Lactobacillus nenjiangensis SH-Y15, isolated from sauerkraut.</title>
        <authorList>
            <person name="Yang H."/>
        </authorList>
    </citation>
    <scope>NUCLEOTIDE SEQUENCE [LARGE SCALE GENOMIC DNA]</scope>
    <source>
        <strain evidence="1 2">SH-Y15</strain>
    </source>
</reference>
<dbReference type="InterPro" id="IPR059218">
    <property type="entry name" value="LBP_cg2779-like"/>
</dbReference>
<protein>
    <submittedName>
        <fullName evidence="1">Uncharacterized protein</fullName>
    </submittedName>
</protein>
<dbReference type="NCBIfam" id="NF040507">
    <property type="entry name" value="LBP_cg2779_fam"/>
    <property type="match status" value="1"/>
</dbReference>
<gene>
    <name evidence="1" type="ORF">F0161_00900</name>
</gene>